<proteinExistence type="predicted"/>
<keyword evidence="3" id="KW-1185">Reference proteome</keyword>
<dbReference type="Gene3D" id="1.20.58.2190">
    <property type="match status" value="1"/>
</dbReference>
<sequence>MMDHEDDGSSQNENKYQKDVMGNNNNNKHQSQLSNASAYSNQSKSMITETVATVVVVVAAVAIEWKKKDSFERAVINISCYNANPKQVFNTLQSVAKKLLKDDKRYRTLDTTNPKVEKRLFGYEGIVDFLLLLGFDSDVMGQRLVCKGKLDQEVIRTAIQALDIHEYKTKAAVNTDSAMLASGIQSLDRSINNSINANNDDDNESDGITIQQI</sequence>
<dbReference type="SUPFAM" id="SSF143503">
    <property type="entry name" value="PUG domain-like"/>
    <property type="match status" value="1"/>
</dbReference>
<dbReference type="CDD" id="cd09212">
    <property type="entry name" value="PUB"/>
    <property type="match status" value="1"/>
</dbReference>
<protein>
    <submittedName>
        <fullName evidence="2">Uncharacterized protein</fullName>
    </submittedName>
</protein>
<organism evidence="2 3">
    <name type="scientific">Reticulomyxa filosa</name>
    <dbReference type="NCBI Taxonomy" id="46433"/>
    <lineage>
        <taxon>Eukaryota</taxon>
        <taxon>Sar</taxon>
        <taxon>Rhizaria</taxon>
        <taxon>Retaria</taxon>
        <taxon>Foraminifera</taxon>
        <taxon>Monothalamids</taxon>
        <taxon>Reticulomyxidae</taxon>
        <taxon>Reticulomyxa</taxon>
    </lineage>
</organism>
<gene>
    <name evidence="2" type="ORF">RFI_38829</name>
</gene>
<evidence type="ECO:0000256" key="1">
    <source>
        <dbReference type="SAM" id="MobiDB-lite"/>
    </source>
</evidence>
<dbReference type="InterPro" id="IPR036339">
    <property type="entry name" value="PUB-like_dom_sf"/>
</dbReference>
<accession>X6LAU7</accession>
<evidence type="ECO:0000313" key="2">
    <source>
        <dbReference type="EMBL" id="ETN98663.1"/>
    </source>
</evidence>
<comment type="caution">
    <text evidence="2">The sequence shown here is derived from an EMBL/GenBank/DDBJ whole genome shotgun (WGS) entry which is preliminary data.</text>
</comment>
<reference evidence="2 3" key="1">
    <citation type="journal article" date="2013" name="Curr. Biol.">
        <title>The Genome of the Foraminiferan Reticulomyxa filosa.</title>
        <authorList>
            <person name="Glockner G."/>
            <person name="Hulsmann N."/>
            <person name="Schleicher M."/>
            <person name="Noegel A.A."/>
            <person name="Eichinger L."/>
            <person name="Gallinger C."/>
            <person name="Pawlowski J."/>
            <person name="Sierra R."/>
            <person name="Euteneuer U."/>
            <person name="Pillet L."/>
            <person name="Moustafa A."/>
            <person name="Platzer M."/>
            <person name="Groth M."/>
            <person name="Szafranski K."/>
            <person name="Schliwa M."/>
        </authorList>
    </citation>
    <scope>NUCLEOTIDE SEQUENCE [LARGE SCALE GENOMIC DNA]</scope>
</reference>
<evidence type="ECO:0000313" key="3">
    <source>
        <dbReference type="Proteomes" id="UP000023152"/>
    </source>
</evidence>
<name>X6LAU7_RETFI</name>
<feature type="region of interest" description="Disordered" evidence="1">
    <location>
        <begin position="1"/>
        <end position="37"/>
    </location>
</feature>
<feature type="compositionally biased region" description="Polar residues" evidence="1">
    <location>
        <begin position="22"/>
        <end position="37"/>
    </location>
</feature>
<feature type="non-terminal residue" evidence="2">
    <location>
        <position position="213"/>
    </location>
</feature>
<dbReference type="EMBL" id="ASPP01046109">
    <property type="protein sequence ID" value="ETN98663.1"/>
    <property type="molecule type" value="Genomic_DNA"/>
</dbReference>
<dbReference type="Proteomes" id="UP000023152">
    <property type="component" value="Unassembled WGS sequence"/>
</dbReference>
<dbReference type="AlphaFoldDB" id="X6LAU7"/>